<dbReference type="Proteomes" id="UP000297890">
    <property type="component" value="Unassembled WGS sequence"/>
</dbReference>
<comment type="caution">
    <text evidence="4">The sequence shown here is derived from an EMBL/GenBank/DDBJ whole genome shotgun (WGS) entry which is preliminary data.</text>
</comment>
<sequence>MYHRILLAYNGSPEGRAVLHQGTELAKLCKAEVCLLAVVGIPTGLTMAETIVTPEMTDALEAPARQTLGDGAKDIAAMGLTVQTRIEFGEPVERIGAVAREYGADLIVVGHRHRGALARWWGGSVGKSLLGHIPCDLLVAVDQEPHAESATAS</sequence>
<dbReference type="PIRSF" id="PIRSF006276">
    <property type="entry name" value="UspA"/>
    <property type="match status" value="1"/>
</dbReference>
<evidence type="ECO:0000256" key="2">
    <source>
        <dbReference type="PIRNR" id="PIRNR006276"/>
    </source>
</evidence>
<dbReference type="EMBL" id="SRIO01000012">
    <property type="protein sequence ID" value="TFZ82096.1"/>
    <property type="molecule type" value="Genomic_DNA"/>
</dbReference>
<dbReference type="SUPFAM" id="SSF52402">
    <property type="entry name" value="Adenine nucleotide alpha hydrolases-like"/>
    <property type="match status" value="1"/>
</dbReference>
<keyword evidence="2" id="KW-0963">Cytoplasm</keyword>
<dbReference type="PANTHER" id="PTHR46268">
    <property type="entry name" value="STRESS RESPONSE PROTEIN NHAX"/>
    <property type="match status" value="1"/>
</dbReference>
<reference evidence="4 5" key="1">
    <citation type="journal article" date="2019" name="ISME J.">
        <title>Candidatus Macondimonas diazotrophica, a novel gammaproteobacterial genus dominating crude-oil-contaminated coastal sediments.</title>
        <authorList>
            <person name="Karthikeyan S."/>
            <person name="Konstantinidis K."/>
        </authorList>
    </citation>
    <scope>NUCLEOTIDE SEQUENCE [LARGE SCALE GENOMIC DNA]</scope>
    <source>
        <strain evidence="4 5">KTK01</strain>
    </source>
</reference>
<dbReference type="PRINTS" id="PR01438">
    <property type="entry name" value="UNVRSLSTRESS"/>
</dbReference>
<dbReference type="InterPro" id="IPR006015">
    <property type="entry name" value="Universal_stress_UspA"/>
</dbReference>
<keyword evidence="5" id="KW-1185">Reference proteome</keyword>
<protein>
    <recommendedName>
        <fullName evidence="2">Universal stress protein</fullName>
    </recommendedName>
</protein>
<name>A0A4Z0F749_9GAMM</name>
<accession>A0A4Z0F749</accession>
<proteinExistence type="inferred from homology"/>
<feature type="domain" description="UspA" evidence="3">
    <location>
        <begin position="1"/>
        <end position="139"/>
    </location>
</feature>
<evidence type="ECO:0000256" key="1">
    <source>
        <dbReference type="ARBA" id="ARBA00008791"/>
    </source>
</evidence>
<evidence type="ECO:0000313" key="4">
    <source>
        <dbReference type="EMBL" id="TFZ82096.1"/>
    </source>
</evidence>
<dbReference type="PANTHER" id="PTHR46268:SF15">
    <property type="entry name" value="UNIVERSAL STRESS PROTEIN HP_0031"/>
    <property type="match status" value="1"/>
</dbReference>
<dbReference type="CDD" id="cd00293">
    <property type="entry name" value="USP-like"/>
    <property type="match status" value="1"/>
</dbReference>
<comment type="similarity">
    <text evidence="1 2">Belongs to the universal stress protein A family.</text>
</comment>
<dbReference type="Pfam" id="PF00582">
    <property type="entry name" value="Usp"/>
    <property type="match status" value="1"/>
</dbReference>
<evidence type="ECO:0000259" key="3">
    <source>
        <dbReference type="Pfam" id="PF00582"/>
    </source>
</evidence>
<dbReference type="InterPro" id="IPR006016">
    <property type="entry name" value="UspA"/>
</dbReference>
<comment type="subcellular location">
    <subcellularLocation>
        <location evidence="2">Cytoplasm</location>
    </subcellularLocation>
</comment>
<organism evidence="4 5">
    <name type="scientific">Candidatus Macondimonas diazotrophica</name>
    <dbReference type="NCBI Taxonomy" id="2305248"/>
    <lineage>
        <taxon>Bacteria</taxon>
        <taxon>Pseudomonadati</taxon>
        <taxon>Pseudomonadota</taxon>
        <taxon>Gammaproteobacteria</taxon>
        <taxon>Chromatiales</taxon>
        <taxon>Ectothiorhodospiraceae</taxon>
        <taxon>Candidatus Macondimonas</taxon>
    </lineage>
</organism>
<dbReference type="AlphaFoldDB" id="A0A4Z0F749"/>
<gene>
    <name evidence="4" type="ORF">E4680_09665</name>
</gene>
<dbReference type="OrthoDB" id="5781119at2"/>
<dbReference type="InterPro" id="IPR014729">
    <property type="entry name" value="Rossmann-like_a/b/a_fold"/>
</dbReference>
<dbReference type="GO" id="GO:0005737">
    <property type="term" value="C:cytoplasm"/>
    <property type="evidence" value="ECO:0007669"/>
    <property type="project" value="UniProtKB-SubCell"/>
</dbReference>
<dbReference type="RefSeq" id="WP_135282205.1">
    <property type="nucleotide sequence ID" value="NZ_SRIO01000012.1"/>
</dbReference>
<evidence type="ECO:0000313" key="5">
    <source>
        <dbReference type="Proteomes" id="UP000297890"/>
    </source>
</evidence>
<dbReference type="Gene3D" id="3.40.50.620">
    <property type="entry name" value="HUPs"/>
    <property type="match status" value="1"/>
</dbReference>